<dbReference type="PANTHER" id="PTHR42798">
    <property type="entry name" value="LIPOPROTEIN-RELEASING SYSTEM ATP-BINDING PROTEIN LOLD"/>
    <property type="match status" value="1"/>
</dbReference>
<dbReference type="GO" id="GO:0022857">
    <property type="term" value="F:transmembrane transporter activity"/>
    <property type="evidence" value="ECO:0007669"/>
    <property type="project" value="UniProtKB-ARBA"/>
</dbReference>
<dbReference type="STRING" id="553973.CLOHYLEM_05917"/>
<dbReference type="RefSeq" id="WP_006443265.1">
    <property type="nucleotide sequence ID" value="NZ_CP036524.1"/>
</dbReference>
<dbReference type="Pfam" id="PF00005">
    <property type="entry name" value="ABC_tran"/>
    <property type="match status" value="1"/>
</dbReference>
<keyword evidence="3" id="KW-0547">Nucleotide-binding</keyword>
<dbReference type="PROSITE" id="PS50893">
    <property type="entry name" value="ABC_TRANSPORTER_2"/>
    <property type="match status" value="1"/>
</dbReference>
<reference evidence="6" key="2">
    <citation type="submission" date="2013-06" db="EMBL/GenBank/DDBJ databases">
        <title>Draft genome sequence of Clostridium hylemonae (DSM 15053).</title>
        <authorList>
            <person name="Sudarsanam P."/>
            <person name="Ley R."/>
            <person name="Guruge J."/>
            <person name="Turnbaugh P.J."/>
            <person name="Mahowald M."/>
            <person name="Liep D."/>
            <person name="Gordon J."/>
        </authorList>
    </citation>
    <scope>NUCLEOTIDE SEQUENCE</scope>
    <source>
        <strain evidence="6">DSM 15053</strain>
    </source>
</reference>
<dbReference type="EMBL" id="ABYI02000022">
    <property type="protein sequence ID" value="EEG73912.1"/>
    <property type="molecule type" value="Genomic_DNA"/>
</dbReference>
<dbReference type="InterPro" id="IPR003593">
    <property type="entry name" value="AAA+_ATPase"/>
</dbReference>
<evidence type="ECO:0000259" key="5">
    <source>
        <dbReference type="PROSITE" id="PS50893"/>
    </source>
</evidence>
<evidence type="ECO:0000256" key="1">
    <source>
        <dbReference type="ARBA" id="ARBA00005417"/>
    </source>
</evidence>
<dbReference type="InterPro" id="IPR027417">
    <property type="entry name" value="P-loop_NTPase"/>
</dbReference>
<feature type="domain" description="ABC transporter" evidence="5">
    <location>
        <begin position="5"/>
        <end position="244"/>
    </location>
</feature>
<comment type="similarity">
    <text evidence="1">Belongs to the ABC transporter superfamily.</text>
</comment>
<evidence type="ECO:0000256" key="3">
    <source>
        <dbReference type="ARBA" id="ARBA00022741"/>
    </source>
</evidence>
<gene>
    <name evidence="6" type="ORF">CLOHYLEM_05917</name>
</gene>
<dbReference type="GO" id="GO:0098796">
    <property type="term" value="C:membrane protein complex"/>
    <property type="evidence" value="ECO:0007669"/>
    <property type="project" value="UniProtKB-ARBA"/>
</dbReference>
<keyword evidence="4 6" id="KW-0067">ATP-binding</keyword>
<evidence type="ECO:0000313" key="7">
    <source>
        <dbReference type="Proteomes" id="UP000004893"/>
    </source>
</evidence>
<dbReference type="HOGENOM" id="CLU_000604_1_22_9"/>
<name>C0C198_9FIRM</name>
<dbReference type="InterPro" id="IPR003439">
    <property type="entry name" value="ABC_transporter-like_ATP-bd"/>
</dbReference>
<dbReference type="CDD" id="cd03255">
    <property type="entry name" value="ABC_MJ0796_LolCDE_FtsE"/>
    <property type="match status" value="1"/>
</dbReference>
<dbReference type="InterPro" id="IPR017911">
    <property type="entry name" value="MacB-like_ATP-bd"/>
</dbReference>
<protein>
    <submittedName>
        <fullName evidence="6">ABC transporter, ATP-binding protein</fullName>
    </submittedName>
</protein>
<dbReference type="Gene3D" id="3.40.50.300">
    <property type="entry name" value="P-loop containing nucleotide triphosphate hydrolases"/>
    <property type="match status" value="1"/>
</dbReference>
<organism evidence="6 7">
    <name type="scientific">[Clostridium] hylemonae DSM 15053</name>
    <dbReference type="NCBI Taxonomy" id="553973"/>
    <lineage>
        <taxon>Bacteria</taxon>
        <taxon>Bacillati</taxon>
        <taxon>Bacillota</taxon>
        <taxon>Clostridia</taxon>
        <taxon>Lachnospirales</taxon>
        <taxon>Lachnospiraceae</taxon>
    </lineage>
</organism>
<dbReference type="FunFam" id="3.40.50.300:FF:000032">
    <property type="entry name" value="Export ABC transporter ATP-binding protein"/>
    <property type="match status" value="1"/>
</dbReference>
<proteinExistence type="inferred from homology"/>
<dbReference type="SMART" id="SM00382">
    <property type="entry name" value="AAA"/>
    <property type="match status" value="1"/>
</dbReference>
<dbReference type="PANTHER" id="PTHR42798:SF7">
    <property type="entry name" value="ALPHA-D-RIBOSE 1-METHYLPHOSPHONATE 5-TRIPHOSPHATE SYNTHASE SUBUNIT PHNL"/>
    <property type="match status" value="1"/>
</dbReference>
<keyword evidence="7" id="KW-1185">Reference proteome</keyword>
<evidence type="ECO:0000256" key="2">
    <source>
        <dbReference type="ARBA" id="ARBA00022448"/>
    </source>
</evidence>
<dbReference type="AlphaFoldDB" id="C0C198"/>
<sequence>MDTILKVRDLEKFYKNKGSLTKAVNHISFDVQSGEYIGIMGASGSGKTTLLNCISTIDSATSGQIWVRGTDITVLDKRRLAKFRREELGFIFQDFNLLDTLNARENIALALAIKGERPGTVERKVQEVAADLGIADILDKYPYEMSGGQQQRVACARAVVTKPSLVLADEPTGALDSKSAGMLLESFRMMNEKKNATLLMVTHDAFTASHCKRILFIKDGRIFNELVKGSRSRKQFFDEIMQVVSYLGGGLSHAV</sequence>
<comment type="caution">
    <text evidence="6">The sequence shown here is derived from an EMBL/GenBank/DDBJ whole genome shotgun (WGS) entry which is preliminary data.</text>
</comment>
<evidence type="ECO:0000256" key="4">
    <source>
        <dbReference type="ARBA" id="ARBA00022840"/>
    </source>
</evidence>
<dbReference type="SUPFAM" id="SSF52540">
    <property type="entry name" value="P-loop containing nucleoside triphosphate hydrolases"/>
    <property type="match status" value="1"/>
</dbReference>
<dbReference type="eggNOG" id="COG1136">
    <property type="taxonomic scope" value="Bacteria"/>
</dbReference>
<accession>C0C198</accession>
<dbReference type="GO" id="GO:0016887">
    <property type="term" value="F:ATP hydrolysis activity"/>
    <property type="evidence" value="ECO:0007669"/>
    <property type="project" value="InterPro"/>
</dbReference>
<dbReference type="GO" id="GO:0005524">
    <property type="term" value="F:ATP binding"/>
    <property type="evidence" value="ECO:0007669"/>
    <property type="project" value="UniProtKB-KW"/>
</dbReference>
<evidence type="ECO:0000313" key="6">
    <source>
        <dbReference type="EMBL" id="EEG73912.1"/>
    </source>
</evidence>
<dbReference type="OrthoDB" id="9802264at2"/>
<dbReference type="Proteomes" id="UP000004893">
    <property type="component" value="Unassembled WGS sequence"/>
</dbReference>
<reference evidence="6" key="1">
    <citation type="submission" date="2009-02" db="EMBL/GenBank/DDBJ databases">
        <authorList>
            <person name="Fulton L."/>
            <person name="Clifton S."/>
            <person name="Fulton B."/>
            <person name="Xu J."/>
            <person name="Minx P."/>
            <person name="Pepin K.H."/>
            <person name="Johnson M."/>
            <person name="Bhonagiri V."/>
            <person name="Nash W.E."/>
            <person name="Mardis E.R."/>
            <person name="Wilson R.K."/>
        </authorList>
    </citation>
    <scope>NUCLEOTIDE SEQUENCE [LARGE SCALE GENOMIC DNA]</scope>
    <source>
        <strain evidence="6">DSM 15053</strain>
    </source>
</reference>
<keyword evidence="2" id="KW-0813">Transport</keyword>